<dbReference type="InterPro" id="IPR050546">
    <property type="entry name" value="Glycosyl_Hydrlase_16"/>
</dbReference>
<feature type="compositionally biased region" description="Gly residues" evidence="3">
    <location>
        <begin position="937"/>
        <end position="946"/>
    </location>
</feature>
<comment type="similarity">
    <text evidence="1">Belongs to the glycosyl hydrolase 16 family.</text>
</comment>
<evidence type="ECO:0000259" key="4">
    <source>
        <dbReference type="PROSITE" id="PS51762"/>
    </source>
</evidence>
<feature type="domain" description="GH16" evidence="4">
    <location>
        <begin position="44"/>
        <end position="348"/>
    </location>
</feature>
<dbReference type="STRING" id="349064.SAMN05660429_02193"/>
<organism evidence="5 6">
    <name type="scientific">Thalassotalea agarivorans</name>
    <name type="common">Thalassomonas agarivorans</name>
    <dbReference type="NCBI Taxonomy" id="349064"/>
    <lineage>
        <taxon>Bacteria</taxon>
        <taxon>Pseudomonadati</taxon>
        <taxon>Pseudomonadota</taxon>
        <taxon>Gammaproteobacteria</taxon>
        <taxon>Alteromonadales</taxon>
        <taxon>Colwelliaceae</taxon>
        <taxon>Thalassotalea</taxon>
    </lineage>
</organism>
<dbReference type="PANTHER" id="PTHR10963:SF55">
    <property type="entry name" value="GLYCOSIDE HYDROLASE FAMILY 16 PROTEIN"/>
    <property type="match status" value="1"/>
</dbReference>
<dbReference type="PROSITE" id="PS51762">
    <property type="entry name" value="GH16_2"/>
    <property type="match status" value="1"/>
</dbReference>
<name>A0A1I0FMA7_THASX</name>
<dbReference type="Pfam" id="PF00722">
    <property type="entry name" value="Glyco_hydro_16"/>
    <property type="match status" value="1"/>
</dbReference>
<feature type="non-terminal residue" evidence="5">
    <location>
        <position position="1589"/>
    </location>
</feature>
<evidence type="ECO:0000256" key="2">
    <source>
        <dbReference type="ARBA" id="ARBA00022801"/>
    </source>
</evidence>
<dbReference type="InterPro" id="IPR003305">
    <property type="entry name" value="CenC_carb-bd"/>
</dbReference>
<dbReference type="PANTHER" id="PTHR10963">
    <property type="entry name" value="GLYCOSYL HYDROLASE-RELATED"/>
    <property type="match status" value="1"/>
</dbReference>
<feature type="compositionally biased region" description="Acidic residues" evidence="3">
    <location>
        <begin position="947"/>
        <end position="957"/>
    </location>
</feature>
<dbReference type="PROSITE" id="PS51257">
    <property type="entry name" value="PROKAR_LIPOPROTEIN"/>
    <property type="match status" value="1"/>
</dbReference>
<protein>
    <submittedName>
        <fullName evidence="5">Carbohydrate binding domain-containing protein</fullName>
    </submittedName>
</protein>
<dbReference type="Gene3D" id="2.60.120.200">
    <property type="match status" value="1"/>
</dbReference>
<dbReference type="SUPFAM" id="SSF49899">
    <property type="entry name" value="Concanavalin A-like lectins/glucanases"/>
    <property type="match status" value="1"/>
</dbReference>
<keyword evidence="6" id="KW-1185">Reference proteome</keyword>
<evidence type="ECO:0000256" key="1">
    <source>
        <dbReference type="ARBA" id="ARBA00006865"/>
    </source>
</evidence>
<feature type="compositionally biased region" description="Acidic residues" evidence="3">
    <location>
        <begin position="1436"/>
        <end position="1451"/>
    </location>
</feature>
<sequence length="1589" mass="170031">MFKGRAFTLKRLTTLMVTTAALVSCGGDDISTETTITEIDTRTPSQDWQLVWSDEFDNSSLDMGKWSFEINCDGGGNSEEQCYTDSPENLFIEDGILNIVARPTEAGSGLTKPYTSSRIVTRGKGDFTYGRVEVRAKAPRGQGSWAAAWLMPTDSVYGTWPLSGEIDLVEWVNIGEVRADGDVDNHAHGTLHYGPMQGGTHSFTGTEYALPNASPADEFHVYAIEWEEGEIRWYIDDVLYAYQRDSKVTYRASDGAAAGLSETGWYTQIINEEDESEIVYEKAPYDQDFFIILNNAVGGNWAGRTHQAANYTVGDANGTIARGVDPAAYVDGNAYQVDYVRVYECAKDPVTGKGCATISSDYYADTFVTGAAPVPIPPVIPVPVGVDLYTEEKSAWDLVGAEYAELIDSGDEEYGEVIEFTVTDDTGEIGLSGAAYDATLLPDDALVEFDLRVVSQPTDTTAEWLFKVEYEMAEDSGEKSLGVDANDEEATELGAVVLTLAESLEGMSPETGVWQHYSFELGQLRALGLNSEKVRSVKVFPTVGKGSGAVFQVDNVTIGAAFEGAELLLFADEENPNWPMWDDQVSKGISDVPPVVVVDEDATYGNVAEFYIYENSVVGFTVRQDQGGSGYPFDASSLALTGAIEFDLKLIDPPANPNAPWYLKLESNGGTNLGGTAVDYRLPEPPVQGEWTRYSVSLNSLLQKGLDISAIDIALVFPQWGQGNGARFRIDNMIIHSTTVEDGGGSDVKGPDTTVYQELFTLYDDAVRSGWTLWDCCAFLPQVEVVDDEEHNYAVEFTIGAGPEGGTVVGFWGRSSGEKLDLSPITSNGVLRFDLKVMTMPEDENTAWLLKVESSNATGNTFAELNLTDSKQGVAPTLGEWQTYSFPLVDLAGAGLNLTEVDLFMIFPEWIKGLGSVYRIDNVFIGIPEGDENPYGEGTGGGTGGGDDQDDGGDTGGDDGGNQEIGVELIENSDFSSSNGWGGTDGMVESIANGIFSADVAVAGNPWDVSLKQNMALLANATYTLTFDARSDDSRSIIAGLGLDEAPWTNVAETVSLTPEWTTYTFTMTIAEWGINNSRVFFDMGAEAGQVQLDNVSVVLVEGGTGGDDNSGEDPVAGELLTNSAFDSSDGWGGTDGMVESIANGIFSADVAVAGNPWDVSLKQNLTLVADTDYVLTFDARSDDSRSIIAGLGLDQDPWTNVTETVNLTTEWATYTVNLTTTGFGGENNRVFFDMGAEAGQVQLDNVSLMVASGDDNSDDEGNGDVVVTVAPASIFEEAMLANWAGWDCCAGSTPSIVADDEAHGMVTEFMVNGDTVLGFNGRDNGGALDASGVSTFSFDMKVTSLPTQNDAPWLLKIESGDATSYVEVNLSTSAEGVVPSEGVWQTYTFAMADLAAAGVNFNAANIDIVMVFPAWGQGAGAVYRIDNVSFSGESSGDEGGNDEGGEDPAPEPEPSTELLGNSSFDSSEGWGGTDGMAESIVDGIFSANVAVAGNPWDVSLKQNLTLVADTDYVLTFDARSDDSRSIIAGLGLDQDPWTNVTETVNLTTEWTTYTLYLTTTGFGGENNRVFFDMGAEAGQVQLDNVSLM</sequence>
<reference evidence="5 6" key="1">
    <citation type="submission" date="2016-10" db="EMBL/GenBank/DDBJ databases">
        <authorList>
            <person name="de Groot N.N."/>
        </authorList>
    </citation>
    <scope>NUCLEOTIDE SEQUENCE [LARGE SCALE GENOMIC DNA]</scope>
    <source>
        <strain evidence="5 6">DSM 19706</strain>
    </source>
</reference>
<feature type="region of interest" description="Disordered" evidence="3">
    <location>
        <begin position="1433"/>
        <end position="1473"/>
    </location>
</feature>
<dbReference type="InterPro" id="IPR008979">
    <property type="entry name" value="Galactose-bd-like_sf"/>
</dbReference>
<dbReference type="OrthoDB" id="9809583at2"/>
<dbReference type="InterPro" id="IPR013320">
    <property type="entry name" value="ConA-like_dom_sf"/>
</dbReference>
<evidence type="ECO:0000313" key="6">
    <source>
        <dbReference type="Proteomes" id="UP000199308"/>
    </source>
</evidence>
<dbReference type="SUPFAM" id="SSF49785">
    <property type="entry name" value="Galactose-binding domain-like"/>
    <property type="match status" value="7"/>
</dbReference>
<gene>
    <name evidence="5" type="ORF">SAMN05660429_02193</name>
</gene>
<dbReference type="GO" id="GO:0004553">
    <property type="term" value="F:hydrolase activity, hydrolyzing O-glycosyl compounds"/>
    <property type="evidence" value="ECO:0007669"/>
    <property type="project" value="InterPro"/>
</dbReference>
<dbReference type="GO" id="GO:0005975">
    <property type="term" value="P:carbohydrate metabolic process"/>
    <property type="evidence" value="ECO:0007669"/>
    <property type="project" value="InterPro"/>
</dbReference>
<dbReference type="InterPro" id="IPR000757">
    <property type="entry name" value="Beta-glucanase-like"/>
</dbReference>
<evidence type="ECO:0000313" key="5">
    <source>
        <dbReference type="EMBL" id="SET59264.1"/>
    </source>
</evidence>
<dbReference type="Pfam" id="PF02018">
    <property type="entry name" value="CBM_4_9"/>
    <property type="match status" value="3"/>
</dbReference>
<feature type="region of interest" description="Disordered" evidence="3">
    <location>
        <begin position="930"/>
        <end position="964"/>
    </location>
</feature>
<dbReference type="CDD" id="cd08023">
    <property type="entry name" value="GH16_laminarinase_like"/>
    <property type="match status" value="1"/>
</dbReference>
<proteinExistence type="inferred from homology"/>
<accession>A0A1I0FMA7</accession>
<dbReference type="RefSeq" id="WP_093330180.1">
    <property type="nucleotide sequence ID" value="NZ_FOHK01000009.1"/>
</dbReference>
<keyword evidence="2" id="KW-0378">Hydrolase</keyword>
<dbReference type="Gene3D" id="2.60.120.260">
    <property type="entry name" value="Galactose-binding domain-like"/>
    <property type="match status" value="3"/>
</dbReference>
<dbReference type="EMBL" id="FOHK01000009">
    <property type="protein sequence ID" value="SET59264.1"/>
    <property type="molecule type" value="Genomic_DNA"/>
</dbReference>
<dbReference type="Gene3D" id="2.60.120.430">
    <property type="entry name" value="Galactose-binding lectin"/>
    <property type="match status" value="3"/>
</dbReference>
<dbReference type="Proteomes" id="UP000199308">
    <property type="component" value="Unassembled WGS sequence"/>
</dbReference>
<evidence type="ECO:0000256" key="3">
    <source>
        <dbReference type="SAM" id="MobiDB-lite"/>
    </source>
</evidence>